<dbReference type="EMBL" id="PZQS01000006">
    <property type="protein sequence ID" value="PVD28753.1"/>
    <property type="molecule type" value="Genomic_DNA"/>
</dbReference>
<reference evidence="1 2" key="1">
    <citation type="submission" date="2018-04" db="EMBL/GenBank/DDBJ databases">
        <title>The genome of golden apple snail Pomacea canaliculata provides insight into stress tolerance and invasive adaptation.</title>
        <authorList>
            <person name="Liu C."/>
            <person name="Liu B."/>
            <person name="Ren Y."/>
            <person name="Zhang Y."/>
            <person name="Wang H."/>
            <person name="Li S."/>
            <person name="Jiang F."/>
            <person name="Yin L."/>
            <person name="Zhang G."/>
            <person name="Qian W."/>
            <person name="Fan W."/>
        </authorList>
    </citation>
    <scope>NUCLEOTIDE SEQUENCE [LARGE SCALE GENOMIC DNA]</scope>
    <source>
        <strain evidence="1">SZHN2017</strain>
        <tissue evidence="1">Muscle</tissue>
    </source>
</reference>
<accession>A0A2T7P5T7</accession>
<name>A0A2T7P5T7_POMCA</name>
<comment type="caution">
    <text evidence="1">The sequence shown here is derived from an EMBL/GenBank/DDBJ whole genome shotgun (WGS) entry which is preliminary data.</text>
</comment>
<organism evidence="1 2">
    <name type="scientific">Pomacea canaliculata</name>
    <name type="common">Golden apple snail</name>
    <dbReference type="NCBI Taxonomy" id="400727"/>
    <lineage>
        <taxon>Eukaryota</taxon>
        <taxon>Metazoa</taxon>
        <taxon>Spiralia</taxon>
        <taxon>Lophotrochozoa</taxon>
        <taxon>Mollusca</taxon>
        <taxon>Gastropoda</taxon>
        <taxon>Caenogastropoda</taxon>
        <taxon>Architaenioglossa</taxon>
        <taxon>Ampullarioidea</taxon>
        <taxon>Ampullariidae</taxon>
        <taxon>Pomacea</taxon>
    </lineage>
</organism>
<keyword evidence="2" id="KW-1185">Reference proteome</keyword>
<evidence type="ECO:0000313" key="1">
    <source>
        <dbReference type="EMBL" id="PVD28753.1"/>
    </source>
</evidence>
<dbReference type="Proteomes" id="UP000245119">
    <property type="component" value="Linkage Group LG6"/>
</dbReference>
<dbReference type="AlphaFoldDB" id="A0A2T7P5T7"/>
<sequence length="160" mass="17881">MSFTCATLNSDLAAVVRRRKHRCRYCMLVVEKAQSTRRSDWLEKEEMLGFLQDGNTPVVRSIAAWGAINTPLITCTTVLEPQMLGVTHLIFLQALWAQRDDSRSVVTHPRIRNGQSWREFAGINYSGLPSTVIMATVLEQLKALTVVVADTGDFEGNVIT</sequence>
<proteinExistence type="predicted"/>
<protein>
    <submittedName>
        <fullName evidence="1">Uncharacterized protein</fullName>
    </submittedName>
</protein>
<gene>
    <name evidence="1" type="ORF">C0Q70_11348</name>
</gene>
<evidence type="ECO:0000313" key="2">
    <source>
        <dbReference type="Proteomes" id="UP000245119"/>
    </source>
</evidence>